<feature type="domain" description="THAP-type" evidence="6">
    <location>
        <begin position="5"/>
        <end position="91"/>
    </location>
</feature>
<evidence type="ECO:0000256" key="5">
    <source>
        <dbReference type="PROSITE-ProRule" id="PRU00309"/>
    </source>
</evidence>
<sequence>MEVKMTRTCAVLQCISSANMPERKFFRFPMLNMKSAKSLALTKTRQDAWVTALNRLDFFPSNFKSATVCDLRFVSGRSALYSDVNKVPTLNMGYEAGKDYDTEPHELAKQDLPNEQPPSAERSDCDKQTQTDLLQSISVGTQTEDDITVYVREKSLAIARSSSSGSDLYAGSKSAVKYKRMTLSSHSASSDAKSSSKCSCFFTTKSEENGALIAIIGHKTPHSLILCRKLSIMSCISASLPLKAIDSSKVLSNPSVEVLKETSWVSARFGLDVQQIFSTAAISTLLILGTSHLLSTSVHDIES</sequence>
<evidence type="ECO:0000256" key="3">
    <source>
        <dbReference type="ARBA" id="ARBA00022833"/>
    </source>
</evidence>
<keyword evidence="2 5" id="KW-0863">Zinc-finger</keyword>
<evidence type="ECO:0000256" key="1">
    <source>
        <dbReference type="ARBA" id="ARBA00022723"/>
    </source>
</evidence>
<dbReference type="Proteomes" id="UP001151699">
    <property type="component" value="Chromosome X"/>
</dbReference>
<comment type="caution">
    <text evidence="7">The sequence shown here is derived from an EMBL/GenBank/DDBJ whole genome shotgun (WGS) entry which is preliminary data.</text>
</comment>
<dbReference type="AlphaFoldDB" id="A0A9Q0MX78"/>
<evidence type="ECO:0000313" key="8">
    <source>
        <dbReference type="Proteomes" id="UP001151699"/>
    </source>
</evidence>
<keyword evidence="4 5" id="KW-0238">DNA-binding</keyword>
<dbReference type="EMBL" id="WJQU01000003">
    <property type="protein sequence ID" value="KAJ6639623.1"/>
    <property type="molecule type" value="Genomic_DNA"/>
</dbReference>
<proteinExistence type="predicted"/>
<dbReference type="GO" id="GO:0003677">
    <property type="term" value="F:DNA binding"/>
    <property type="evidence" value="ECO:0007669"/>
    <property type="project" value="UniProtKB-UniRule"/>
</dbReference>
<reference evidence="7" key="1">
    <citation type="submission" date="2022-07" db="EMBL/GenBank/DDBJ databases">
        <authorList>
            <person name="Trinca V."/>
            <person name="Uliana J.V.C."/>
            <person name="Torres T.T."/>
            <person name="Ward R.J."/>
            <person name="Monesi N."/>
        </authorList>
    </citation>
    <scope>NUCLEOTIDE SEQUENCE</scope>
    <source>
        <strain evidence="7">HSMRA1968</strain>
        <tissue evidence="7">Whole embryos</tissue>
    </source>
</reference>
<name>A0A9Q0MX78_9DIPT</name>
<protein>
    <recommendedName>
        <fullName evidence="6">THAP-type domain-containing protein</fullName>
    </recommendedName>
</protein>
<evidence type="ECO:0000313" key="7">
    <source>
        <dbReference type="EMBL" id="KAJ6639623.1"/>
    </source>
</evidence>
<organism evidence="7 8">
    <name type="scientific">Pseudolycoriella hygida</name>
    <dbReference type="NCBI Taxonomy" id="35572"/>
    <lineage>
        <taxon>Eukaryota</taxon>
        <taxon>Metazoa</taxon>
        <taxon>Ecdysozoa</taxon>
        <taxon>Arthropoda</taxon>
        <taxon>Hexapoda</taxon>
        <taxon>Insecta</taxon>
        <taxon>Pterygota</taxon>
        <taxon>Neoptera</taxon>
        <taxon>Endopterygota</taxon>
        <taxon>Diptera</taxon>
        <taxon>Nematocera</taxon>
        <taxon>Sciaroidea</taxon>
        <taxon>Sciaridae</taxon>
        <taxon>Pseudolycoriella</taxon>
    </lineage>
</organism>
<keyword evidence="1" id="KW-0479">Metal-binding</keyword>
<evidence type="ECO:0000256" key="2">
    <source>
        <dbReference type="ARBA" id="ARBA00022771"/>
    </source>
</evidence>
<accession>A0A9Q0MX78</accession>
<dbReference type="PROSITE" id="PS50950">
    <property type="entry name" value="ZF_THAP"/>
    <property type="match status" value="1"/>
</dbReference>
<gene>
    <name evidence="7" type="ORF">Bhyg_12370</name>
</gene>
<evidence type="ECO:0000259" key="6">
    <source>
        <dbReference type="PROSITE" id="PS50950"/>
    </source>
</evidence>
<dbReference type="InterPro" id="IPR006612">
    <property type="entry name" value="THAP_Znf"/>
</dbReference>
<dbReference type="OrthoDB" id="7791644at2759"/>
<evidence type="ECO:0000256" key="4">
    <source>
        <dbReference type="ARBA" id="ARBA00023125"/>
    </source>
</evidence>
<dbReference type="GO" id="GO:0008270">
    <property type="term" value="F:zinc ion binding"/>
    <property type="evidence" value="ECO:0007669"/>
    <property type="project" value="UniProtKB-KW"/>
</dbReference>
<keyword evidence="8" id="KW-1185">Reference proteome</keyword>
<keyword evidence="3" id="KW-0862">Zinc</keyword>